<feature type="compositionally biased region" description="Basic and acidic residues" evidence="4">
    <location>
        <begin position="764"/>
        <end position="785"/>
    </location>
</feature>
<dbReference type="Gene3D" id="2.130.10.10">
    <property type="entry name" value="YVTN repeat-like/Quinoprotein amine dehydrogenase"/>
    <property type="match status" value="2"/>
</dbReference>
<name>A0A507ASC8_9PEZI</name>
<feature type="region of interest" description="Disordered" evidence="4">
    <location>
        <begin position="598"/>
        <end position="785"/>
    </location>
</feature>
<evidence type="ECO:0000313" key="5">
    <source>
        <dbReference type="EMBL" id="TPX07799.1"/>
    </source>
</evidence>
<dbReference type="InterPro" id="IPR019775">
    <property type="entry name" value="WD40_repeat_CS"/>
</dbReference>
<protein>
    <submittedName>
        <fullName evidence="5">Uncharacterized protein</fullName>
    </submittedName>
</protein>
<dbReference type="STRING" id="1093900.A0A507ASC8"/>
<dbReference type="SMART" id="SM00320">
    <property type="entry name" value="WD40"/>
    <property type="match status" value="6"/>
</dbReference>
<feature type="compositionally biased region" description="Basic and acidic residues" evidence="4">
    <location>
        <begin position="700"/>
        <end position="727"/>
    </location>
</feature>
<proteinExistence type="predicted"/>
<feature type="repeat" description="WD" evidence="3">
    <location>
        <begin position="20"/>
        <end position="54"/>
    </location>
</feature>
<dbReference type="PROSITE" id="PS50294">
    <property type="entry name" value="WD_REPEATS_REGION"/>
    <property type="match status" value="3"/>
</dbReference>
<dbReference type="CDD" id="cd00200">
    <property type="entry name" value="WD40"/>
    <property type="match status" value="1"/>
</dbReference>
<dbReference type="PANTHER" id="PTHR19862:SF14">
    <property type="entry name" value="WD REPEAT-CONTAINING PROTEIN 48"/>
    <property type="match status" value="1"/>
</dbReference>
<gene>
    <name evidence="5" type="ORF">E0L32_010486</name>
</gene>
<dbReference type="PROSITE" id="PS00678">
    <property type="entry name" value="WD_REPEATS_1"/>
    <property type="match status" value="2"/>
</dbReference>
<feature type="region of interest" description="Disordered" evidence="4">
    <location>
        <begin position="364"/>
        <end position="388"/>
    </location>
</feature>
<evidence type="ECO:0000256" key="3">
    <source>
        <dbReference type="PROSITE-ProRule" id="PRU00221"/>
    </source>
</evidence>
<dbReference type="GeneID" id="41977933"/>
<feature type="repeat" description="WD" evidence="3">
    <location>
        <begin position="88"/>
        <end position="119"/>
    </location>
</feature>
<dbReference type="GO" id="GO:0043130">
    <property type="term" value="F:ubiquitin binding"/>
    <property type="evidence" value="ECO:0007669"/>
    <property type="project" value="TreeGrafter"/>
</dbReference>
<dbReference type="OrthoDB" id="2421129at2759"/>
<dbReference type="GO" id="GO:0000724">
    <property type="term" value="P:double-strand break repair via homologous recombination"/>
    <property type="evidence" value="ECO:0007669"/>
    <property type="project" value="TreeGrafter"/>
</dbReference>
<dbReference type="PROSITE" id="PS50082">
    <property type="entry name" value="WD_REPEATS_2"/>
    <property type="match status" value="5"/>
</dbReference>
<feature type="repeat" description="WD" evidence="3">
    <location>
        <begin position="132"/>
        <end position="167"/>
    </location>
</feature>
<dbReference type="Pfam" id="PF11816">
    <property type="entry name" value="DUF3337"/>
    <property type="match status" value="1"/>
</dbReference>
<evidence type="ECO:0000256" key="2">
    <source>
        <dbReference type="ARBA" id="ARBA00022737"/>
    </source>
</evidence>
<dbReference type="CDD" id="cd17041">
    <property type="entry name" value="Ubl_WDR48"/>
    <property type="match status" value="1"/>
</dbReference>
<sequence length="1036" mass="111326">MAKKARQRISYVLPLVGNQSGGHRLGVNGLAIDRDNAILYSGGRDGVVCAWDLNLDLKNPESQAAASNATANGAAAKSKSTTTFRAQTQAHTHWINDLALAQNHTALISASSDLTVKVWRPHGNARAEPVTIGQHADYVKSVVAPDQQSDWVASGGLDRKIYLWDLNGKGEKLHIDVSGEEITEKGSVYALAATHNMLASGGPESVVRLWDPRTGKNITKFVGHTDNVRAILVNEPGDMILTASSDQTVKVWSVTAGRCMHTLTMHNDSVWTLFSDQPDLGIFYSGDRSGLVVKTDVRGTLDEMDDGISLAVAQEQESVSKVVACGGHIWTTTSSSSINRWEDVDTGADIALPEALRQHRASISTQVSASRPREASPPAAAAAAANGAPAKKEIPAKAVLRISNTARFPAPLLASEASVVAGSGITRKGSEVLQDASSSEIVPIHHLPEETIEGQFGLVKHRLLNDRRRVLTLDTAGEVLLWDLIQCKPIQNFGKKHLEDVEPEVNTLEAVAPWCSVDTSSGSLTVVLEPYNCFDAEMYADELVLDEPVEFREDQRINLGKWILRYLFAKLIDEEIKRDEAHRAKINEGVEARIAAAAANPPPPITIPPPNMDGWDQGDGSATTPRANGASYPPTTPGMGIGVVTPGAPPPGTPGTPLERRQSHLSRPSTDKDDYFSSNAISSAEQAKPAVTPAETAASTDKEGKTSMENGKDKEKEKEKEKEKDNGKTASTPFGKKFRMGMGMSFGSKKLGRSASSTAPEKPAVVDEKTEERSESSSNHEKEVDDSFLGTIQKIHNEYDKLVLEAPDKPVETRVVPSLASETPVLKLPPATKVIIQEETSGGSAELYRGTVETVGLDADVIEHKGPMWLGEVLLTNSVPPKEPVKVSFILHPWQDALPSLSVTDGNNRLNANRMLRVKKILSYIAERIEPAPPAGGGGDDPDALKPEEYLELYCNEQLLPITMSLATLRAHVWKGGNDIVLYYKANGRKEIPNPPPPIEPAVPEEPEQEAEAEAEAAAAAASSAPPAQAAAPVTA</sequence>
<dbReference type="Proteomes" id="UP000319257">
    <property type="component" value="Unassembled WGS sequence"/>
</dbReference>
<accession>A0A507ASC8</accession>
<dbReference type="InterPro" id="IPR051246">
    <property type="entry name" value="WDR48"/>
</dbReference>
<keyword evidence="6" id="KW-1185">Reference proteome</keyword>
<feature type="repeat" description="WD" evidence="3">
    <location>
        <begin position="221"/>
        <end position="262"/>
    </location>
</feature>
<evidence type="ECO:0000256" key="4">
    <source>
        <dbReference type="SAM" id="MobiDB-lite"/>
    </source>
</evidence>
<dbReference type="EMBL" id="SKBQ01000085">
    <property type="protein sequence ID" value="TPX07799.1"/>
    <property type="molecule type" value="Genomic_DNA"/>
</dbReference>
<feature type="region of interest" description="Disordered" evidence="4">
    <location>
        <begin position="992"/>
        <end position="1036"/>
    </location>
</feature>
<reference evidence="5 6" key="1">
    <citation type="submission" date="2019-06" db="EMBL/GenBank/DDBJ databases">
        <title>Draft genome sequence of the filamentous fungus Phialemoniopsis curvata isolated from diesel fuel.</title>
        <authorList>
            <person name="Varaljay V.A."/>
            <person name="Lyon W.J."/>
            <person name="Crouch A.L."/>
            <person name="Drake C.E."/>
            <person name="Hollomon J.M."/>
            <person name="Nadeau L.J."/>
            <person name="Nunn H.S."/>
            <person name="Stevenson B.S."/>
            <person name="Bojanowski C.L."/>
            <person name="Crookes-Goodson W.J."/>
        </authorList>
    </citation>
    <scope>NUCLEOTIDE SEQUENCE [LARGE SCALE GENOMIC DNA]</scope>
    <source>
        <strain evidence="5 6">D216</strain>
    </source>
</reference>
<dbReference type="InterPro" id="IPR036322">
    <property type="entry name" value="WD40_repeat_dom_sf"/>
</dbReference>
<feature type="compositionally biased region" description="Low complexity" evidence="4">
    <location>
        <begin position="376"/>
        <end position="388"/>
    </location>
</feature>
<dbReference type="InterPro" id="IPR021772">
    <property type="entry name" value="WDR48/Bun107"/>
</dbReference>
<organism evidence="5 6">
    <name type="scientific">Thyridium curvatum</name>
    <dbReference type="NCBI Taxonomy" id="1093900"/>
    <lineage>
        <taxon>Eukaryota</taxon>
        <taxon>Fungi</taxon>
        <taxon>Dikarya</taxon>
        <taxon>Ascomycota</taxon>
        <taxon>Pezizomycotina</taxon>
        <taxon>Sordariomycetes</taxon>
        <taxon>Sordariomycetidae</taxon>
        <taxon>Thyridiales</taxon>
        <taxon>Thyridiaceae</taxon>
        <taxon>Thyridium</taxon>
    </lineage>
</organism>
<dbReference type="FunCoup" id="A0A507ASC8">
    <property type="interactions" value="78"/>
</dbReference>
<dbReference type="RefSeq" id="XP_030989510.1">
    <property type="nucleotide sequence ID" value="XM_031133110.1"/>
</dbReference>
<comment type="caution">
    <text evidence="5">The sequence shown here is derived from an EMBL/GenBank/DDBJ whole genome shotgun (WGS) entry which is preliminary data.</text>
</comment>
<dbReference type="InParanoid" id="A0A507ASC8"/>
<feature type="compositionally biased region" description="Pro residues" evidence="4">
    <location>
        <begin position="600"/>
        <end position="611"/>
    </location>
</feature>
<feature type="repeat" description="WD" evidence="3">
    <location>
        <begin position="196"/>
        <end position="220"/>
    </location>
</feature>
<feature type="compositionally biased region" description="Acidic residues" evidence="4">
    <location>
        <begin position="1003"/>
        <end position="1015"/>
    </location>
</feature>
<feature type="compositionally biased region" description="Polar residues" evidence="4">
    <location>
        <begin position="676"/>
        <end position="685"/>
    </location>
</feature>
<dbReference type="InterPro" id="IPR015943">
    <property type="entry name" value="WD40/YVTN_repeat-like_dom_sf"/>
</dbReference>
<dbReference type="FunFam" id="2.130.10.10:FF:001614">
    <property type="entry name" value="WD repeat protein"/>
    <property type="match status" value="1"/>
</dbReference>
<evidence type="ECO:0000256" key="1">
    <source>
        <dbReference type="ARBA" id="ARBA00022574"/>
    </source>
</evidence>
<dbReference type="InterPro" id="IPR001680">
    <property type="entry name" value="WD40_rpt"/>
</dbReference>
<keyword evidence="1 3" id="KW-0853">WD repeat</keyword>
<dbReference type="PANTHER" id="PTHR19862">
    <property type="entry name" value="WD REPEAT-CONTAINING PROTEIN 48"/>
    <property type="match status" value="1"/>
</dbReference>
<dbReference type="SUPFAM" id="SSF50978">
    <property type="entry name" value="WD40 repeat-like"/>
    <property type="match status" value="1"/>
</dbReference>
<dbReference type="AlphaFoldDB" id="A0A507ASC8"/>
<dbReference type="Pfam" id="PF00400">
    <property type="entry name" value="WD40"/>
    <property type="match status" value="4"/>
</dbReference>
<evidence type="ECO:0000313" key="6">
    <source>
        <dbReference type="Proteomes" id="UP000319257"/>
    </source>
</evidence>
<keyword evidence="2" id="KW-0677">Repeat</keyword>
<feature type="compositionally biased region" description="Low complexity" evidence="4">
    <location>
        <begin position="1016"/>
        <end position="1036"/>
    </location>
</feature>